<dbReference type="RefSeq" id="WP_123391456.1">
    <property type="nucleotide sequence ID" value="NZ_RKHO01000001.1"/>
</dbReference>
<evidence type="ECO:0000313" key="1">
    <source>
        <dbReference type="EMBL" id="ROR91845.1"/>
    </source>
</evidence>
<accession>A0A3N2CWA8</accession>
<sequence length="140" mass="15347">MPESDVVWISTRLKELRGARFAVTLAPNGSNIDSYRHLATHLNDADALDMIGQQFYDDVVTPEVAVSRVGQLVADGIPQSKIGVGMMVGDGDTYWTVEECVTAVERIKATYPGIRGGYLWEASRAGTSEWSERLSEVLRG</sequence>
<dbReference type="InterPro" id="IPR017853">
    <property type="entry name" value="GH"/>
</dbReference>
<gene>
    <name evidence="1" type="ORF">EDD33_2722</name>
</gene>
<dbReference type="OrthoDB" id="99456at2"/>
<dbReference type="AlphaFoldDB" id="A0A3N2CWA8"/>
<dbReference type="EMBL" id="RKHO01000001">
    <property type="protein sequence ID" value="ROR91845.1"/>
    <property type="molecule type" value="Genomic_DNA"/>
</dbReference>
<protein>
    <recommendedName>
        <fullName evidence="3">Glycosyl hydrolase family 18 (Putative chitinase)</fullName>
    </recommendedName>
</protein>
<evidence type="ECO:0000313" key="2">
    <source>
        <dbReference type="Proteomes" id="UP000281738"/>
    </source>
</evidence>
<dbReference type="Gene3D" id="3.20.20.80">
    <property type="entry name" value="Glycosidases"/>
    <property type="match status" value="1"/>
</dbReference>
<dbReference type="SUPFAM" id="SSF51445">
    <property type="entry name" value="(Trans)glycosidases"/>
    <property type="match status" value="1"/>
</dbReference>
<organism evidence="1 2">
    <name type="scientific">Nocardioides aurantiacus</name>
    <dbReference type="NCBI Taxonomy" id="86796"/>
    <lineage>
        <taxon>Bacteria</taxon>
        <taxon>Bacillati</taxon>
        <taxon>Actinomycetota</taxon>
        <taxon>Actinomycetes</taxon>
        <taxon>Propionibacteriales</taxon>
        <taxon>Nocardioidaceae</taxon>
        <taxon>Nocardioides</taxon>
    </lineage>
</organism>
<name>A0A3N2CWA8_9ACTN</name>
<dbReference type="Proteomes" id="UP000281738">
    <property type="component" value="Unassembled WGS sequence"/>
</dbReference>
<evidence type="ECO:0008006" key="3">
    <source>
        <dbReference type="Google" id="ProtNLM"/>
    </source>
</evidence>
<keyword evidence="2" id="KW-1185">Reference proteome</keyword>
<reference evidence="1 2" key="1">
    <citation type="submission" date="2018-11" db="EMBL/GenBank/DDBJ databases">
        <title>Sequencing the genomes of 1000 actinobacteria strains.</title>
        <authorList>
            <person name="Klenk H.-P."/>
        </authorList>
    </citation>
    <scope>NUCLEOTIDE SEQUENCE [LARGE SCALE GENOMIC DNA]</scope>
    <source>
        <strain evidence="1 2">DSM 12652</strain>
    </source>
</reference>
<proteinExistence type="predicted"/>
<comment type="caution">
    <text evidence="1">The sequence shown here is derived from an EMBL/GenBank/DDBJ whole genome shotgun (WGS) entry which is preliminary data.</text>
</comment>